<dbReference type="PANTHER" id="PTHR10465">
    <property type="entry name" value="TRANSMEMBRANE GTPASE FZO1"/>
    <property type="match status" value="1"/>
</dbReference>
<evidence type="ECO:0000313" key="9">
    <source>
        <dbReference type="EMBL" id="MDQ0155150.1"/>
    </source>
</evidence>
<evidence type="ECO:0000256" key="3">
    <source>
        <dbReference type="ARBA" id="ARBA00022801"/>
    </source>
</evidence>
<keyword evidence="6" id="KW-0175">Coiled coil</keyword>
<dbReference type="Proteomes" id="UP001231362">
    <property type="component" value="Unassembled WGS sequence"/>
</dbReference>
<dbReference type="Gene3D" id="3.40.50.300">
    <property type="entry name" value="P-loop containing nucleotide triphosphate hydrolases"/>
    <property type="match status" value="2"/>
</dbReference>
<comment type="caution">
    <text evidence="9">The sequence shown here is derived from an EMBL/GenBank/DDBJ whole genome shotgun (WGS) entry which is preliminary data.</text>
</comment>
<keyword evidence="5" id="KW-0472">Membrane</keyword>
<comment type="subcellular location">
    <subcellularLocation>
        <location evidence="1">Membrane</location>
    </subcellularLocation>
</comment>
<evidence type="ECO:0000313" key="10">
    <source>
        <dbReference type="Proteomes" id="UP001231362"/>
    </source>
</evidence>
<accession>A0ABT9V2I0</accession>
<proteinExistence type="predicted"/>
<dbReference type="RefSeq" id="WP_307149721.1">
    <property type="nucleotide sequence ID" value="NZ_JAUSTU010000005.1"/>
</dbReference>
<evidence type="ECO:0000259" key="8">
    <source>
        <dbReference type="Pfam" id="PF00350"/>
    </source>
</evidence>
<feature type="domain" description="Dynamin N-terminal" evidence="8">
    <location>
        <begin position="636"/>
        <end position="863"/>
    </location>
</feature>
<protein>
    <submittedName>
        <fullName evidence="9">Small GTP-binding protein</fullName>
    </submittedName>
</protein>
<dbReference type="CDD" id="cd09912">
    <property type="entry name" value="DLP_2"/>
    <property type="match status" value="2"/>
</dbReference>
<dbReference type="SUPFAM" id="SSF52540">
    <property type="entry name" value="P-loop containing nucleoside triphosphate hydrolases"/>
    <property type="match status" value="2"/>
</dbReference>
<gene>
    <name evidence="9" type="ORF">J2S07_001454</name>
</gene>
<dbReference type="PANTHER" id="PTHR10465:SF0">
    <property type="entry name" value="SARCALUMENIN"/>
    <property type="match status" value="1"/>
</dbReference>
<feature type="region of interest" description="Disordered" evidence="7">
    <location>
        <begin position="578"/>
        <end position="598"/>
    </location>
</feature>
<evidence type="ECO:0000256" key="7">
    <source>
        <dbReference type="SAM" id="MobiDB-lite"/>
    </source>
</evidence>
<sequence>MIETASQMDVKAMEEKIASLHHFFQANGDEETAEKAKQLLIKLHHQEYAIAFCGHFSAGKSSMINRIIGENLLPSSPIPTSANLVKIKSGKEYARVNFKEGNPLLYPAPYNYEKVKTYCKDGDSIQSIEISHATDKLPADACIMDTPGIDSTDDAHALATESALHLADLVFYVMDYNHVQSELNFLFTRELTQAGKEVYLVINQIDKHREDELSFAEFQTSVKDSFAAWGVQPAEIFYTSLKEEQHPYNDFSRLQQFIHSKWDDRASLLKVSVLHSLRKLTEEHDQFLKARDQEQLDSYEAQLAELPVEEQDYLPERVEELSQALNNISSVLERKEKAFDEAVESILKNAYLMPFETRELAEKYLQSAQDDFKVGLFFSKQKTEQERQVRLERFFTDFKEKVTSQLTWHLKELLNRTVKEEEINDSVLLSRIQDFSVPITMEDLAGAVKSGARLSGEYVLHYTAEVAENAKKVARQQSRLWGDAYLELLRKQFKQESLKLEKELAQYTLYLDAWKGKQLLLELQTASMIRMEQMLNGELIEQTSDLAELLHENVQIEIVNKQEMEEPVEQERVKEMFAEEEAPTKNNHSQDAERRKSTVQKLRKSAQALISIPGFKKISNLLLEKADRLEKQSFTVALFGAFSAGKSSFANSLIGEKLLPVSPNPTTAAINKIMPTDENNPHGTVKVRLKSKAALFNDVARSLAAFDRTASDFDEALTQINRLMDGVQDLDVHDKTHFSFLAAFHKGFEAYRNSLGETLITDVTTFREFVANEEKSCLVDLIEVHYDCELTRKGITLVDTPGADSINARHTGVAFDYIKNSDAILFVTYYNHAFSKADREFLIQLGRVKDSFELDKMFFIVNAVDLANSEEEKNDVLTYVHDQLVLYGIRKPTLFPVSSLLAIKEKEEGSLGHSGIQAFEESFYSFITHDLSDMAINSSLVEWERGLEQLRTFIHSASEGNELKQRKKLALEKEHHELQELLKKADPDAFVHRLHQEIEELTFYIKQRVFFRFNDFFKESFNPTVLRDDGRNLKKALQQALEEFLLDFGFDFAQELRATTLRIEAFMAKLLDEYHQAMTKDLCKLNEELSFSRYQMKEIDTLSFEQAFQSLDRDLFKKVLSLFKNPKAFFEKNEKRFLQDALNEVLQQPSEQYINEEKERLKTFYTAEFEKEFQALLQQFLEESTEYYEGMYATLSNNYPVEELIEIERELKG</sequence>
<feature type="coiled-coil region" evidence="6">
    <location>
        <begin position="277"/>
        <end position="338"/>
    </location>
</feature>
<keyword evidence="2" id="KW-0547">Nucleotide-binding</keyword>
<dbReference type="InterPro" id="IPR027094">
    <property type="entry name" value="Mitofusin_fam"/>
</dbReference>
<keyword evidence="3" id="KW-0378">Hydrolase</keyword>
<keyword evidence="10" id="KW-1185">Reference proteome</keyword>
<feature type="domain" description="Dynamin N-terminal" evidence="8">
    <location>
        <begin position="50"/>
        <end position="204"/>
    </location>
</feature>
<dbReference type="InterPro" id="IPR045063">
    <property type="entry name" value="Dynamin_N"/>
</dbReference>
<evidence type="ECO:0000256" key="1">
    <source>
        <dbReference type="ARBA" id="ARBA00004370"/>
    </source>
</evidence>
<evidence type="ECO:0000256" key="6">
    <source>
        <dbReference type="SAM" id="Coils"/>
    </source>
</evidence>
<dbReference type="EMBL" id="JAUSTU010000005">
    <property type="protein sequence ID" value="MDQ0155150.1"/>
    <property type="molecule type" value="Genomic_DNA"/>
</dbReference>
<dbReference type="InterPro" id="IPR027417">
    <property type="entry name" value="P-loop_NTPase"/>
</dbReference>
<organism evidence="9 10">
    <name type="scientific">Anoxybacillus andreesenii</name>
    <dbReference type="NCBI Taxonomy" id="1325932"/>
    <lineage>
        <taxon>Bacteria</taxon>
        <taxon>Bacillati</taxon>
        <taxon>Bacillota</taxon>
        <taxon>Bacilli</taxon>
        <taxon>Bacillales</taxon>
        <taxon>Anoxybacillaceae</taxon>
        <taxon>Anoxybacillus</taxon>
    </lineage>
</organism>
<evidence type="ECO:0000256" key="2">
    <source>
        <dbReference type="ARBA" id="ARBA00022741"/>
    </source>
</evidence>
<evidence type="ECO:0000256" key="4">
    <source>
        <dbReference type="ARBA" id="ARBA00023134"/>
    </source>
</evidence>
<evidence type="ECO:0000256" key="5">
    <source>
        <dbReference type="ARBA" id="ARBA00023136"/>
    </source>
</evidence>
<name>A0ABT9V2I0_9BACL</name>
<dbReference type="Pfam" id="PF00350">
    <property type="entry name" value="Dynamin_N"/>
    <property type="match status" value="2"/>
</dbReference>
<keyword evidence="4" id="KW-0342">GTP-binding</keyword>
<reference evidence="9 10" key="1">
    <citation type="submission" date="2023-07" db="EMBL/GenBank/DDBJ databases">
        <title>Genomic Encyclopedia of Type Strains, Phase IV (KMG-IV): sequencing the most valuable type-strain genomes for metagenomic binning, comparative biology and taxonomic classification.</title>
        <authorList>
            <person name="Goeker M."/>
        </authorList>
    </citation>
    <scope>NUCLEOTIDE SEQUENCE [LARGE SCALE GENOMIC DNA]</scope>
    <source>
        <strain evidence="9 10">DSM 23948</strain>
    </source>
</reference>